<name>A0ABW4XPG9_9GAMM</name>
<evidence type="ECO:0000313" key="4">
    <source>
        <dbReference type="EMBL" id="MFD2096338.1"/>
    </source>
</evidence>
<sequence>MTTCIMQPVFAAHLVVAVGEDRPPYVMAGGKRGLEVAILREALATRGHTFESFQASNRRLTHLLGNGSADAAVGVQERPDGNYYSAPFIAYRYVALSKKKQHLRLQNISDLTGLRVVTSQNTYRQLGGEFAAMFSPQRIQNSPVPLRYTELPNPIQAVKMFWHDRADTIIIELNVFKALSAQLDDNFDTRDPLVVHPIFSEATQFQVSFKDEQLRNEFNEGLAQLHNTGRYKELVSRYLN</sequence>
<proteinExistence type="inferred from homology"/>
<dbReference type="EMBL" id="JBHUHT010000012">
    <property type="protein sequence ID" value="MFD2096338.1"/>
    <property type="molecule type" value="Genomic_DNA"/>
</dbReference>
<dbReference type="SMART" id="SM00062">
    <property type="entry name" value="PBPb"/>
    <property type="match status" value="1"/>
</dbReference>
<reference evidence="5" key="1">
    <citation type="journal article" date="2019" name="Int. J. Syst. Evol. Microbiol.">
        <title>The Global Catalogue of Microorganisms (GCM) 10K type strain sequencing project: providing services to taxonomists for standard genome sequencing and annotation.</title>
        <authorList>
            <consortium name="The Broad Institute Genomics Platform"/>
            <consortium name="The Broad Institute Genome Sequencing Center for Infectious Disease"/>
            <person name="Wu L."/>
            <person name="Ma J."/>
        </authorList>
    </citation>
    <scope>NUCLEOTIDE SEQUENCE [LARGE SCALE GENOMIC DNA]</scope>
    <source>
        <strain evidence="5">CGMCC 1.10992</strain>
    </source>
</reference>
<dbReference type="RefSeq" id="WP_345339278.1">
    <property type="nucleotide sequence ID" value="NZ_BAABLI010000008.1"/>
</dbReference>
<dbReference type="PANTHER" id="PTHR35936:SF19">
    <property type="entry name" value="AMINO-ACID-BINDING PROTEIN YXEM-RELATED"/>
    <property type="match status" value="1"/>
</dbReference>
<evidence type="ECO:0000256" key="2">
    <source>
        <dbReference type="ARBA" id="ARBA00022729"/>
    </source>
</evidence>
<dbReference type="Proteomes" id="UP001597380">
    <property type="component" value="Unassembled WGS sequence"/>
</dbReference>
<protein>
    <submittedName>
        <fullName evidence="4">Substrate-binding periplasmic protein</fullName>
    </submittedName>
</protein>
<keyword evidence="5" id="KW-1185">Reference proteome</keyword>
<organism evidence="4 5">
    <name type="scientific">Corallincola platygyrae</name>
    <dbReference type="NCBI Taxonomy" id="1193278"/>
    <lineage>
        <taxon>Bacteria</taxon>
        <taxon>Pseudomonadati</taxon>
        <taxon>Pseudomonadota</taxon>
        <taxon>Gammaproteobacteria</taxon>
        <taxon>Alteromonadales</taxon>
        <taxon>Psychromonadaceae</taxon>
        <taxon>Corallincola</taxon>
    </lineage>
</organism>
<feature type="domain" description="Solute-binding protein family 3/N-terminal" evidence="3">
    <location>
        <begin position="13"/>
        <end position="240"/>
    </location>
</feature>
<comment type="similarity">
    <text evidence="1">Belongs to the bacterial solute-binding protein 3 family.</text>
</comment>
<gene>
    <name evidence="4" type="ORF">ACFSJ3_10115</name>
</gene>
<dbReference type="PANTHER" id="PTHR35936">
    <property type="entry name" value="MEMBRANE-BOUND LYTIC MUREIN TRANSGLYCOSYLASE F"/>
    <property type="match status" value="1"/>
</dbReference>
<evidence type="ECO:0000313" key="5">
    <source>
        <dbReference type="Proteomes" id="UP001597380"/>
    </source>
</evidence>
<dbReference type="Gene3D" id="3.40.190.10">
    <property type="entry name" value="Periplasmic binding protein-like II"/>
    <property type="match status" value="2"/>
</dbReference>
<accession>A0ABW4XPG9</accession>
<dbReference type="SUPFAM" id="SSF53850">
    <property type="entry name" value="Periplasmic binding protein-like II"/>
    <property type="match status" value="1"/>
</dbReference>
<evidence type="ECO:0000259" key="3">
    <source>
        <dbReference type="SMART" id="SM00062"/>
    </source>
</evidence>
<comment type="caution">
    <text evidence="4">The sequence shown here is derived from an EMBL/GenBank/DDBJ whole genome shotgun (WGS) entry which is preliminary data.</text>
</comment>
<dbReference type="InterPro" id="IPR001638">
    <property type="entry name" value="Solute-binding_3/MltF_N"/>
</dbReference>
<keyword evidence="2" id="KW-0732">Signal</keyword>
<evidence type="ECO:0000256" key="1">
    <source>
        <dbReference type="ARBA" id="ARBA00010333"/>
    </source>
</evidence>
<dbReference type="Pfam" id="PF00497">
    <property type="entry name" value="SBP_bac_3"/>
    <property type="match status" value="1"/>
</dbReference>